<comment type="caution">
    <text evidence="2">The sequence shown here is derived from an EMBL/GenBank/DDBJ whole genome shotgun (WGS) entry which is preliminary data.</text>
</comment>
<dbReference type="Proteomes" id="UP001165293">
    <property type="component" value="Unassembled WGS sequence"/>
</dbReference>
<keyword evidence="1" id="KW-0732">Signal</keyword>
<dbReference type="Pfam" id="PF06551">
    <property type="entry name" value="DUF1120"/>
    <property type="match status" value="1"/>
</dbReference>
<sequence>MKLRNSFHCVPLLACFALPAFAQSSGDLSVTGTLVPGPCSIVLGSGGVGDFGTVDTSTLLDVGMKTLPTEPTISLNVTCTSPRLISMTVHDNQMGTVATNLQSIAEWFGFGLTSTGQPIGGWRIMTEDAMINGAPVDTLESTDGVTWTAADFGWHMENHAGAPQKFRAWGAAAPQAVSTASWNLDLLAQINGRSELMLTQDTPLDGSAVIQINYL</sequence>
<name>A0ABS8JH80_9GAMM</name>
<keyword evidence="3" id="KW-1185">Reference proteome</keyword>
<reference evidence="2" key="1">
    <citation type="submission" date="2021-10" db="EMBL/GenBank/DDBJ databases">
        <authorList>
            <person name="Lyu M."/>
            <person name="Wang X."/>
            <person name="Meng X."/>
            <person name="Xu K."/>
        </authorList>
    </citation>
    <scope>NUCLEOTIDE SEQUENCE</scope>
    <source>
        <strain evidence="2">A6</strain>
    </source>
</reference>
<dbReference type="EMBL" id="JAJGAK010000001">
    <property type="protein sequence ID" value="MCC8362958.1"/>
    <property type="molecule type" value="Genomic_DNA"/>
</dbReference>
<feature type="chain" id="PRO_5045955076" evidence="1">
    <location>
        <begin position="23"/>
        <end position="215"/>
    </location>
</feature>
<evidence type="ECO:0000313" key="2">
    <source>
        <dbReference type="EMBL" id="MCC8362958.1"/>
    </source>
</evidence>
<evidence type="ECO:0000256" key="1">
    <source>
        <dbReference type="SAM" id="SignalP"/>
    </source>
</evidence>
<dbReference type="RefSeq" id="WP_230526528.1">
    <property type="nucleotide sequence ID" value="NZ_JAJGAK010000001.1"/>
</dbReference>
<feature type="signal peptide" evidence="1">
    <location>
        <begin position="1"/>
        <end position="22"/>
    </location>
</feature>
<accession>A0ABS8JH80</accession>
<organism evidence="2 3">
    <name type="scientific">Noviluteimonas lactosilytica</name>
    <dbReference type="NCBI Taxonomy" id="2888523"/>
    <lineage>
        <taxon>Bacteria</taxon>
        <taxon>Pseudomonadati</taxon>
        <taxon>Pseudomonadota</taxon>
        <taxon>Gammaproteobacteria</taxon>
        <taxon>Lysobacterales</taxon>
        <taxon>Lysobacteraceae</taxon>
        <taxon>Noviluteimonas</taxon>
    </lineage>
</organism>
<protein>
    <submittedName>
        <fullName evidence="2">DUF1120 domain-containing protein</fullName>
    </submittedName>
</protein>
<gene>
    <name evidence="2" type="ORF">LK996_07700</name>
</gene>
<evidence type="ECO:0000313" key="3">
    <source>
        <dbReference type="Proteomes" id="UP001165293"/>
    </source>
</evidence>
<proteinExistence type="predicted"/>
<dbReference type="InterPro" id="IPR010546">
    <property type="entry name" value="DUF1120"/>
</dbReference>